<reference evidence="2 3" key="1">
    <citation type="submission" date="2019-01" db="EMBL/GenBank/DDBJ databases">
        <authorList>
            <person name="Chen W.-M."/>
        </authorList>
    </citation>
    <scope>NUCLEOTIDE SEQUENCE [LARGE SCALE GENOMIC DNA]</scope>
    <source>
        <strain evidence="2 3">CCP-7</strain>
    </source>
</reference>
<name>A0A437M6H7_9SPHN</name>
<comment type="caution">
    <text evidence="2">The sequence shown here is derived from an EMBL/GenBank/DDBJ whole genome shotgun (WGS) entry which is preliminary data.</text>
</comment>
<dbReference type="RefSeq" id="WP_127741381.1">
    <property type="nucleotide sequence ID" value="NZ_SACN01000001.1"/>
</dbReference>
<evidence type="ECO:0000256" key="1">
    <source>
        <dbReference type="SAM" id="SignalP"/>
    </source>
</evidence>
<feature type="chain" id="PRO_5019161629" evidence="1">
    <location>
        <begin position="29"/>
        <end position="126"/>
    </location>
</feature>
<dbReference type="Proteomes" id="UP000282971">
    <property type="component" value="Unassembled WGS sequence"/>
</dbReference>
<organism evidence="2 3">
    <name type="scientific">Sphingomonas crocodyli</name>
    <dbReference type="NCBI Taxonomy" id="1979270"/>
    <lineage>
        <taxon>Bacteria</taxon>
        <taxon>Pseudomonadati</taxon>
        <taxon>Pseudomonadota</taxon>
        <taxon>Alphaproteobacteria</taxon>
        <taxon>Sphingomonadales</taxon>
        <taxon>Sphingomonadaceae</taxon>
        <taxon>Sphingomonas</taxon>
    </lineage>
</organism>
<proteinExistence type="predicted"/>
<accession>A0A437M6H7</accession>
<dbReference type="OrthoDB" id="9770452at2"/>
<protein>
    <submittedName>
        <fullName evidence="2">Uncharacterized protein</fullName>
    </submittedName>
</protein>
<gene>
    <name evidence="2" type="ORF">EOD43_04190</name>
</gene>
<evidence type="ECO:0000313" key="2">
    <source>
        <dbReference type="EMBL" id="RVT93104.1"/>
    </source>
</evidence>
<dbReference type="EMBL" id="SACN01000001">
    <property type="protein sequence ID" value="RVT93104.1"/>
    <property type="molecule type" value="Genomic_DNA"/>
</dbReference>
<keyword evidence="3" id="KW-1185">Reference proteome</keyword>
<sequence length="126" mass="13865">MVEFNSFQRLAAASLVVIVFSASSDAWAAKGWPAPPAPLSIDRLRKSFRCDGGARVDLVGTQAGLVVRMTNAKNGRVGVLSRRLKIVRNSPGRFEGVADNLPLHIDQIGQFGLREHLTWGHRSCWR</sequence>
<evidence type="ECO:0000313" key="3">
    <source>
        <dbReference type="Proteomes" id="UP000282971"/>
    </source>
</evidence>
<feature type="signal peptide" evidence="1">
    <location>
        <begin position="1"/>
        <end position="28"/>
    </location>
</feature>
<dbReference type="AlphaFoldDB" id="A0A437M6H7"/>
<keyword evidence="1" id="KW-0732">Signal</keyword>